<protein>
    <submittedName>
        <fullName evidence="2">Uncharacterized protein</fullName>
    </submittedName>
</protein>
<feature type="compositionally biased region" description="Polar residues" evidence="1">
    <location>
        <begin position="21"/>
        <end position="46"/>
    </location>
</feature>
<feature type="region of interest" description="Disordered" evidence="1">
    <location>
        <begin position="126"/>
        <end position="205"/>
    </location>
</feature>
<name>A0A9Q9DTE3_CURCL</name>
<gene>
    <name evidence="2" type="ORF">yc1106_07022</name>
</gene>
<dbReference type="AlphaFoldDB" id="A0A9Q9DTE3"/>
<dbReference type="OrthoDB" id="3800245at2759"/>
<reference evidence="2" key="1">
    <citation type="submission" date="2021-12" db="EMBL/GenBank/DDBJ databases">
        <title>Curvularia clavata genome.</title>
        <authorList>
            <person name="Cao Y."/>
        </authorList>
    </citation>
    <scope>NUCLEOTIDE SEQUENCE</scope>
    <source>
        <strain evidence="2">Yc1106</strain>
    </source>
</reference>
<keyword evidence="3" id="KW-1185">Reference proteome</keyword>
<evidence type="ECO:0000256" key="1">
    <source>
        <dbReference type="SAM" id="MobiDB-lite"/>
    </source>
</evidence>
<dbReference type="Proteomes" id="UP001056012">
    <property type="component" value="Chromosome 5"/>
</dbReference>
<feature type="region of interest" description="Disordered" evidence="1">
    <location>
        <begin position="249"/>
        <end position="269"/>
    </location>
</feature>
<feature type="compositionally biased region" description="Basic and acidic residues" evidence="1">
    <location>
        <begin position="126"/>
        <end position="154"/>
    </location>
</feature>
<feature type="region of interest" description="Disordered" evidence="1">
    <location>
        <begin position="1"/>
        <end position="93"/>
    </location>
</feature>
<feature type="region of interest" description="Disordered" evidence="1">
    <location>
        <begin position="330"/>
        <end position="383"/>
    </location>
</feature>
<evidence type="ECO:0000313" key="2">
    <source>
        <dbReference type="EMBL" id="USP79748.1"/>
    </source>
</evidence>
<feature type="compositionally biased region" description="Polar residues" evidence="1">
    <location>
        <begin position="339"/>
        <end position="351"/>
    </location>
</feature>
<dbReference type="EMBL" id="CP089278">
    <property type="protein sequence ID" value="USP79748.1"/>
    <property type="molecule type" value="Genomic_DNA"/>
</dbReference>
<proteinExistence type="predicted"/>
<accession>A0A9Q9DTE3</accession>
<organism evidence="2 3">
    <name type="scientific">Curvularia clavata</name>
    <dbReference type="NCBI Taxonomy" id="95742"/>
    <lineage>
        <taxon>Eukaryota</taxon>
        <taxon>Fungi</taxon>
        <taxon>Dikarya</taxon>
        <taxon>Ascomycota</taxon>
        <taxon>Pezizomycotina</taxon>
        <taxon>Dothideomycetes</taxon>
        <taxon>Pleosporomycetidae</taxon>
        <taxon>Pleosporales</taxon>
        <taxon>Pleosporineae</taxon>
        <taxon>Pleosporaceae</taxon>
        <taxon>Curvularia</taxon>
    </lineage>
</organism>
<feature type="compositionally biased region" description="Pro residues" evidence="1">
    <location>
        <begin position="165"/>
        <end position="177"/>
    </location>
</feature>
<sequence length="496" mass="55327">MSDTPTIINPFTKHSDRMKRNSQNTRWISDSENVTRQPRKQTSSRNKAQHMSEPCPRRASPTKTATRGDLGGIFPPVETGQQQSGHEERVSFPTPWYRAAKAIYDSGPEGEGQEMWKVWKMYQRARKEQRNSDKVSEKRGSVRRNVVLEDEKAPPRTPHMRPLVPRHPPPPPPPPPQVDTVQGPLDGTEKRSMYRPRDDSCISPSSIEIPVTIDDCIQRTIDTNKPLPAVPCPEPPPETHETVRPMAPASPPLTVKLHDNTKSPAKKLRSEVKLDYSRWRKHQSPKAQAKLKAKISHPIPLAASYEGSVTNVAAECGGIGGPAAAGPLPIARPGAALPQHQSRNTASTTNTEQREMRRLPPLSFHVPSLSHNRTKSAPDVEDKDKAVVRDDMQPTHWSDTLVGPAYEAGKSIKQSAKEKLDGVHVVRRRKSSDASFVCQGVVDKRLDRYQVSEAGEPSPSSGEDETSLVPERLFSGTRWGRNTQFYQPYVDVLDEY</sequence>
<evidence type="ECO:0000313" key="3">
    <source>
        <dbReference type="Proteomes" id="UP001056012"/>
    </source>
</evidence>
<dbReference type="VEuPathDB" id="FungiDB:yc1106_07022"/>
<feature type="compositionally biased region" description="Basic and acidic residues" evidence="1">
    <location>
        <begin position="187"/>
        <end position="200"/>
    </location>
</feature>